<dbReference type="Proteomes" id="UP000655994">
    <property type="component" value="Unassembled WGS sequence"/>
</dbReference>
<comment type="caution">
    <text evidence="4">The sequence shown here is derived from an EMBL/GenBank/DDBJ whole genome shotgun (WGS) entry which is preliminary data.</text>
</comment>
<protein>
    <recommendedName>
        <fullName evidence="7">Inverse autotransporter beta-domain domain-containing protein</fullName>
    </recommendedName>
</protein>
<gene>
    <name evidence="3" type="ORF">JHC10_12195</name>
    <name evidence="4" type="ORF">JHC11_13835</name>
</gene>
<feature type="signal peptide" evidence="2">
    <location>
        <begin position="1"/>
        <end position="20"/>
    </location>
</feature>
<evidence type="ECO:0000313" key="4">
    <source>
        <dbReference type="EMBL" id="MBJ7317074.1"/>
    </source>
</evidence>
<sequence>MKKITWFVFIFSLSCQSAVAVQQSDEEGEGMWLDQFRSGLGSSVDATARWFDGLFGDESIGRYERSYGRLSVAPQWDQYDGFEVKSRFRARVALPKLKENFSAFIGRVDENEFLDDDSAGRPSVIRSPQSDEEWLVGLGFDPEINEAHRMSYSIGIRGGLRFDTYARARYMTGFVFSDNQQVRAQSSAFWRDSDGFGVAQRVDYEATLTDTWLVRWASIGTFAEETHGLRWSSTARLYHLYGEDKAWATETWIEGNTDHAVPIQDYGVRFLNRQRYLREWFFAEAWVGYHWPRSEVTEQRSGQWLVGIEFEVHFGTDNAYMPDPEKRKSSTSGSWSEERKGPSEKYVSSR</sequence>
<dbReference type="RefSeq" id="WP_199494969.1">
    <property type="nucleotide sequence ID" value="NZ_JAEMOO010000009.1"/>
</dbReference>
<evidence type="ECO:0000313" key="6">
    <source>
        <dbReference type="Proteomes" id="UP000655994"/>
    </source>
</evidence>
<reference evidence="4 6" key="1">
    <citation type="submission" date="2020-09" db="EMBL/GenBank/DDBJ databases">
        <title>Draft Genomes of Bacterial Isolates from North Pond Shallow Sediments.</title>
        <authorList>
            <person name="Kiel Reese B."/>
            <person name="Mullis M."/>
            <person name="Weisend R.E."/>
        </authorList>
    </citation>
    <scope>NUCLEOTIDE SEQUENCE</scope>
    <source>
        <strain evidence="4">KJE-2</strain>
        <strain evidence="3 6">KJE-3</strain>
    </source>
</reference>
<evidence type="ECO:0008006" key="7">
    <source>
        <dbReference type="Google" id="ProtNLM"/>
    </source>
</evidence>
<organism evidence="4 5">
    <name type="scientific">Idiomarina abyssalis</name>
    <dbReference type="NCBI Taxonomy" id="86102"/>
    <lineage>
        <taxon>Bacteria</taxon>
        <taxon>Pseudomonadati</taxon>
        <taxon>Pseudomonadota</taxon>
        <taxon>Gammaproteobacteria</taxon>
        <taxon>Alteromonadales</taxon>
        <taxon>Idiomarinaceae</taxon>
        <taxon>Idiomarina</taxon>
    </lineage>
</organism>
<dbReference type="EMBL" id="JAEMOS010000041">
    <property type="protein sequence ID" value="MBJ7267697.1"/>
    <property type="molecule type" value="Genomic_DNA"/>
</dbReference>
<evidence type="ECO:0000256" key="2">
    <source>
        <dbReference type="SAM" id="SignalP"/>
    </source>
</evidence>
<feature type="chain" id="PRO_5034120810" description="Inverse autotransporter beta-domain domain-containing protein" evidence="2">
    <location>
        <begin position="21"/>
        <end position="350"/>
    </location>
</feature>
<feature type="region of interest" description="Disordered" evidence="1">
    <location>
        <begin position="319"/>
        <end position="350"/>
    </location>
</feature>
<name>A0A8I1KKE3_9GAMM</name>
<dbReference type="PROSITE" id="PS51257">
    <property type="entry name" value="PROKAR_LIPOPROTEIN"/>
    <property type="match status" value="1"/>
</dbReference>
<dbReference type="EMBL" id="JAEMOP010000009">
    <property type="protein sequence ID" value="MBJ7317074.1"/>
    <property type="molecule type" value="Genomic_DNA"/>
</dbReference>
<proteinExistence type="predicted"/>
<evidence type="ECO:0000313" key="3">
    <source>
        <dbReference type="EMBL" id="MBJ7267697.1"/>
    </source>
</evidence>
<accession>A0A8I1KKE3</accession>
<dbReference type="Proteomes" id="UP000621390">
    <property type="component" value="Unassembled WGS sequence"/>
</dbReference>
<keyword evidence="2" id="KW-0732">Signal</keyword>
<keyword evidence="6" id="KW-1185">Reference proteome</keyword>
<dbReference type="AlphaFoldDB" id="A0A8I1KKE3"/>
<evidence type="ECO:0000256" key="1">
    <source>
        <dbReference type="SAM" id="MobiDB-lite"/>
    </source>
</evidence>
<evidence type="ECO:0000313" key="5">
    <source>
        <dbReference type="Proteomes" id="UP000621390"/>
    </source>
</evidence>